<organism evidence="9 10">
    <name type="scientific">Priapulus caudatus</name>
    <name type="common">Priapulid worm</name>
    <dbReference type="NCBI Taxonomy" id="37621"/>
    <lineage>
        <taxon>Eukaryota</taxon>
        <taxon>Metazoa</taxon>
        <taxon>Ecdysozoa</taxon>
        <taxon>Scalidophora</taxon>
        <taxon>Priapulida</taxon>
        <taxon>Priapulimorpha</taxon>
        <taxon>Priapulimorphida</taxon>
        <taxon>Priapulidae</taxon>
        <taxon>Priapulus</taxon>
    </lineage>
</organism>
<name>A0ABM1DSZ9_PRICU</name>
<dbReference type="InterPro" id="IPR011545">
    <property type="entry name" value="DEAD/DEAH_box_helicase_dom"/>
</dbReference>
<dbReference type="InterPro" id="IPR050079">
    <property type="entry name" value="DEAD_box_RNA_helicase"/>
</dbReference>
<keyword evidence="2 5" id="KW-0378">Hydrolase</keyword>
<evidence type="ECO:0000256" key="3">
    <source>
        <dbReference type="ARBA" id="ARBA00022806"/>
    </source>
</evidence>
<dbReference type="PANTHER" id="PTHR47959:SF1">
    <property type="entry name" value="ATP-DEPENDENT RNA HELICASE DBPA"/>
    <property type="match status" value="1"/>
</dbReference>
<proteinExistence type="inferred from homology"/>
<feature type="compositionally biased region" description="Basic and acidic residues" evidence="6">
    <location>
        <begin position="774"/>
        <end position="787"/>
    </location>
</feature>
<dbReference type="InterPro" id="IPR027417">
    <property type="entry name" value="P-loop_NTPase"/>
</dbReference>
<feature type="compositionally biased region" description="Basic and acidic residues" evidence="6">
    <location>
        <begin position="759"/>
        <end position="768"/>
    </location>
</feature>
<dbReference type="PROSITE" id="PS00039">
    <property type="entry name" value="DEAD_ATP_HELICASE"/>
    <property type="match status" value="1"/>
</dbReference>
<dbReference type="SMART" id="SM00487">
    <property type="entry name" value="DEXDc"/>
    <property type="match status" value="1"/>
</dbReference>
<comment type="similarity">
    <text evidence="5">Belongs to the DEAD box helicase family.</text>
</comment>
<protein>
    <submittedName>
        <fullName evidence="10">ATP-dependent RNA helicase DDX51-like</fullName>
    </submittedName>
</protein>
<keyword evidence="1 5" id="KW-0547">Nucleotide-binding</keyword>
<dbReference type="InterPro" id="IPR000629">
    <property type="entry name" value="RNA-helicase_DEAD-box_CS"/>
</dbReference>
<feature type="region of interest" description="Disordered" evidence="6">
    <location>
        <begin position="77"/>
        <end position="122"/>
    </location>
</feature>
<feature type="compositionally biased region" description="Polar residues" evidence="6">
    <location>
        <begin position="223"/>
        <end position="241"/>
    </location>
</feature>
<evidence type="ECO:0000259" key="7">
    <source>
        <dbReference type="PROSITE" id="PS51192"/>
    </source>
</evidence>
<evidence type="ECO:0000256" key="5">
    <source>
        <dbReference type="RuleBase" id="RU000492"/>
    </source>
</evidence>
<evidence type="ECO:0000259" key="8">
    <source>
        <dbReference type="PROSITE" id="PS51194"/>
    </source>
</evidence>
<feature type="compositionally biased region" description="Basic and acidic residues" evidence="6">
    <location>
        <begin position="213"/>
        <end position="222"/>
    </location>
</feature>
<dbReference type="Pfam" id="PF00270">
    <property type="entry name" value="DEAD"/>
    <property type="match status" value="1"/>
</dbReference>
<sequence>MALFAVSRFLGEDQPKEENKEGSSELLQKILEQAKARHNQRQIENSSIKNKVICGSESIEDKHAKLKVSKLKLNEEQHVSAEEPVHKKRRKEKTFGANDTPFVDNKQDAAKGSPHKICEGKTISDKCEEAADSIHIESNISDDATMVTKKKKAKKRKKELASEEMNNNSKNTESDCKQTSDVKSTVNEKKKKKGERGDKSRKFSDNTTTVTSESKETLDHASDVSSHTNSISDETGTSLLDINSPEKIGNGNSGFTVISDIKATGRDAVQRVLPEWLSQPTVITVNLQDEKEGLDAVPQLDKHLVDKLKEKGIHYFFPVQRQVIPVLLDSVRYGFAMAPGGYRPNDLCISAPTGSGKTLAFVLPIIQALQHRASCQIRALVVLPVKDLAQQVFEIFQAYCNGTKLKVAICISGAASFVKEQDRMVRSTCVGHQSLVDIVVATPGRLVDHIQRTPGFSLQHLRFLVLDEADRSMEDMKHDWLDQVNKAACRNHADPNALIPANVTVGRHPVQKLLFSATLSQNPEKLQQLGLFQPKLFTSVLAPGTSAVTGVVEGDPTTAVASHRAGEFIGKFTTPRELTEQLVECAPAVKPLVVLNFLHRLSFRQVLCFVNTQEAAHRLYLLLQHYGGIQVRECFGQVPVHKRNHVVKQLSAGKVDIIICSDLFARGMDVENVRYVISYDMPPYIKTYIHRVGRTARAGKPGTAITLLQKKEVRFFKGMMKDAGKRAVKELKVPPRELRGLEDDYKVALARLAQTIEAESQRKADRVRSASHTELSRSHPAKDTEDV</sequence>
<feature type="domain" description="Helicase ATP-binding" evidence="7">
    <location>
        <begin position="338"/>
        <end position="537"/>
    </location>
</feature>
<dbReference type="RefSeq" id="XP_014663070.1">
    <property type="nucleotide sequence ID" value="XM_014807584.1"/>
</dbReference>
<dbReference type="GeneID" id="106805828"/>
<feature type="region of interest" description="Disordered" evidence="6">
    <location>
        <begin position="758"/>
        <end position="787"/>
    </location>
</feature>
<keyword evidence="9" id="KW-1185">Reference proteome</keyword>
<evidence type="ECO:0000256" key="1">
    <source>
        <dbReference type="ARBA" id="ARBA00022741"/>
    </source>
</evidence>
<dbReference type="Pfam" id="PF00271">
    <property type="entry name" value="Helicase_C"/>
    <property type="match status" value="1"/>
</dbReference>
<evidence type="ECO:0000256" key="2">
    <source>
        <dbReference type="ARBA" id="ARBA00022801"/>
    </source>
</evidence>
<feature type="region of interest" description="Disordered" evidence="6">
    <location>
        <begin position="1"/>
        <end position="24"/>
    </location>
</feature>
<evidence type="ECO:0000256" key="6">
    <source>
        <dbReference type="SAM" id="MobiDB-lite"/>
    </source>
</evidence>
<dbReference type="SUPFAM" id="SSF52540">
    <property type="entry name" value="P-loop containing nucleoside triphosphate hydrolases"/>
    <property type="match status" value="1"/>
</dbReference>
<dbReference type="InterPro" id="IPR014001">
    <property type="entry name" value="Helicase_ATP-bd"/>
</dbReference>
<dbReference type="PROSITE" id="PS51192">
    <property type="entry name" value="HELICASE_ATP_BIND_1"/>
    <property type="match status" value="1"/>
</dbReference>
<reference evidence="10" key="1">
    <citation type="submission" date="2025-08" db="UniProtKB">
        <authorList>
            <consortium name="RefSeq"/>
        </authorList>
    </citation>
    <scope>IDENTIFICATION</scope>
</reference>
<feature type="compositionally biased region" description="Basic and acidic residues" evidence="6">
    <location>
        <begin position="10"/>
        <end position="23"/>
    </location>
</feature>
<feature type="region of interest" description="Disordered" evidence="6">
    <location>
        <begin position="145"/>
        <end position="246"/>
    </location>
</feature>
<dbReference type="PROSITE" id="PS51194">
    <property type="entry name" value="HELICASE_CTER"/>
    <property type="match status" value="1"/>
</dbReference>
<evidence type="ECO:0000313" key="10">
    <source>
        <dbReference type="RefSeq" id="XP_014663070.1"/>
    </source>
</evidence>
<evidence type="ECO:0000313" key="9">
    <source>
        <dbReference type="Proteomes" id="UP000695022"/>
    </source>
</evidence>
<feature type="compositionally biased region" description="Basic residues" evidence="6">
    <location>
        <begin position="148"/>
        <end position="158"/>
    </location>
</feature>
<evidence type="ECO:0000256" key="4">
    <source>
        <dbReference type="ARBA" id="ARBA00022840"/>
    </source>
</evidence>
<dbReference type="InterPro" id="IPR001650">
    <property type="entry name" value="Helicase_C-like"/>
</dbReference>
<gene>
    <name evidence="10" type="primary">LOC106805828</name>
</gene>
<feature type="compositionally biased region" description="Basic and acidic residues" evidence="6">
    <location>
        <begin position="195"/>
        <end position="204"/>
    </location>
</feature>
<dbReference type="CDD" id="cd18787">
    <property type="entry name" value="SF2_C_DEAD"/>
    <property type="match status" value="1"/>
</dbReference>
<keyword evidence="3 5" id="KW-0347">Helicase</keyword>
<dbReference type="CDD" id="cd17956">
    <property type="entry name" value="DEADc_DDX51"/>
    <property type="match status" value="1"/>
</dbReference>
<dbReference type="Proteomes" id="UP000695022">
    <property type="component" value="Unplaced"/>
</dbReference>
<keyword evidence="4 5" id="KW-0067">ATP-binding</keyword>
<accession>A0ABM1DSZ9</accession>
<dbReference type="PANTHER" id="PTHR47959">
    <property type="entry name" value="ATP-DEPENDENT RNA HELICASE RHLE-RELATED"/>
    <property type="match status" value="1"/>
</dbReference>
<dbReference type="Gene3D" id="3.40.50.300">
    <property type="entry name" value="P-loop containing nucleotide triphosphate hydrolases"/>
    <property type="match status" value="2"/>
</dbReference>
<feature type="domain" description="Helicase C-terminal" evidence="8">
    <location>
        <begin position="593"/>
        <end position="739"/>
    </location>
</feature>
<dbReference type="SMART" id="SM00490">
    <property type="entry name" value="HELICc"/>
    <property type="match status" value="1"/>
</dbReference>